<dbReference type="PRINTS" id="PR00926">
    <property type="entry name" value="MITOCARRIER"/>
</dbReference>
<evidence type="ECO:0000256" key="11">
    <source>
        <dbReference type="SAM" id="MobiDB-lite"/>
    </source>
</evidence>
<keyword evidence="13" id="KW-1185">Reference proteome</keyword>
<dbReference type="Proteomes" id="UP000037751">
    <property type="component" value="Unassembled WGS sequence"/>
</dbReference>
<keyword evidence="6" id="KW-1133">Transmembrane helix</keyword>
<dbReference type="Pfam" id="PF00153">
    <property type="entry name" value="Mito_carr"/>
    <property type="match status" value="4"/>
</dbReference>
<evidence type="ECO:0000313" key="12">
    <source>
        <dbReference type="EMBL" id="KOS14384.1"/>
    </source>
</evidence>
<keyword evidence="4" id="KW-0677">Repeat</keyword>
<feature type="repeat" description="Solcar" evidence="9">
    <location>
        <begin position="291"/>
        <end position="379"/>
    </location>
</feature>
<keyword evidence="7" id="KW-0496">Mitochondrion</keyword>
<keyword evidence="2 10" id="KW-0813">Transport</keyword>
<dbReference type="GeneID" id="28730295"/>
<name>A0A0M8MU51_9BASI</name>
<keyword evidence="5" id="KW-0999">Mitochondrion inner membrane</keyword>
<keyword evidence="3 9" id="KW-0812">Transmembrane</keyword>
<dbReference type="VEuPathDB" id="FungiDB:Malapachy_3962"/>
<proteinExistence type="inferred from homology"/>
<evidence type="ECO:0000256" key="5">
    <source>
        <dbReference type="ARBA" id="ARBA00022792"/>
    </source>
</evidence>
<dbReference type="GO" id="GO:0015218">
    <property type="term" value="F:pyrimidine nucleotide transmembrane transporter activity"/>
    <property type="evidence" value="ECO:0007669"/>
    <property type="project" value="InterPro"/>
</dbReference>
<dbReference type="InterPro" id="IPR002067">
    <property type="entry name" value="MCP"/>
</dbReference>
<feature type="repeat" description="Solcar" evidence="9">
    <location>
        <begin position="24"/>
        <end position="130"/>
    </location>
</feature>
<dbReference type="AlphaFoldDB" id="A0A0M8MU51"/>
<dbReference type="InterPro" id="IPR018108">
    <property type="entry name" value="MCP_transmembrane"/>
</dbReference>
<feature type="region of interest" description="Disordered" evidence="11">
    <location>
        <begin position="1"/>
        <end position="25"/>
    </location>
</feature>
<dbReference type="OrthoDB" id="269120at2759"/>
<gene>
    <name evidence="12" type="ORF">Malapachy_3962</name>
</gene>
<evidence type="ECO:0000256" key="9">
    <source>
        <dbReference type="PROSITE-ProRule" id="PRU00282"/>
    </source>
</evidence>
<reference evidence="12 13" key="1">
    <citation type="submission" date="2015-07" db="EMBL/GenBank/DDBJ databases">
        <title>Draft Genome Sequence of Malassezia furfur CBS1878 and Malassezia pachydermatis CBS1879.</title>
        <authorList>
            <person name="Triana S."/>
            <person name="Ohm R."/>
            <person name="Gonzalez A."/>
            <person name="DeCock H."/>
            <person name="Restrepo S."/>
            <person name="Celis A."/>
        </authorList>
    </citation>
    <scope>NUCLEOTIDE SEQUENCE [LARGE SCALE GENOMIC DNA]</scope>
    <source>
        <strain evidence="12 13">CBS 1879</strain>
    </source>
</reference>
<evidence type="ECO:0000256" key="1">
    <source>
        <dbReference type="ARBA" id="ARBA00004448"/>
    </source>
</evidence>
<keyword evidence="8 9" id="KW-0472">Membrane</keyword>
<evidence type="ECO:0000256" key="8">
    <source>
        <dbReference type="ARBA" id="ARBA00023136"/>
    </source>
</evidence>
<dbReference type="InterPro" id="IPR049562">
    <property type="entry name" value="SLC25A33/36-like"/>
</dbReference>
<feature type="repeat" description="Solcar" evidence="9">
    <location>
        <begin position="140"/>
        <end position="284"/>
    </location>
</feature>
<dbReference type="STRING" id="77020.A0A0M8MU51"/>
<dbReference type="Gene3D" id="1.50.40.10">
    <property type="entry name" value="Mitochondrial carrier domain"/>
    <property type="match status" value="2"/>
</dbReference>
<dbReference type="GO" id="GO:0005743">
    <property type="term" value="C:mitochondrial inner membrane"/>
    <property type="evidence" value="ECO:0007669"/>
    <property type="project" value="UniProtKB-SubCell"/>
</dbReference>
<comment type="subcellular location">
    <subcellularLocation>
        <location evidence="1">Mitochondrion inner membrane</location>
        <topology evidence="1">Multi-pass membrane protein</topology>
    </subcellularLocation>
</comment>
<evidence type="ECO:0000313" key="13">
    <source>
        <dbReference type="Proteomes" id="UP000037751"/>
    </source>
</evidence>
<evidence type="ECO:0000256" key="7">
    <source>
        <dbReference type="ARBA" id="ARBA00023128"/>
    </source>
</evidence>
<organism evidence="12 13">
    <name type="scientific">Malassezia pachydermatis</name>
    <dbReference type="NCBI Taxonomy" id="77020"/>
    <lineage>
        <taxon>Eukaryota</taxon>
        <taxon>Fungi</taxon>
        <taxon>Dikarya</taxon>
        <taxon>Basidiomycota</taxon>
        <taxon>Ustilaginomycotina</taxon>
        <taxon>Malasseziomycetes</taxon>
        <taxon>Malasseziales</taxon>
        <taxon>Malasseziaceae</taxon>
        <taxon>Malassezia</taxon>
    </lineage>
</organism>
<evidence type="ECO:0000256" key="10">
    <source>
        <dbReference type="RuleBase" id="RU000488"/>
    </source>
</evidence>
<sequence length="383" mass="42052">MSLREPSSRTGSSPMARSTGEKRTPPWLHFAAGGAGGMCGAIITSPLDVVKTRLQSDLYRGRATLAAERPGFMGVLVRAALQFVDTSRLLVDIARREGTSALFKGLGPTLVGVIPARSINFYTYGNGKRIIAEHWHGGAESSMVHLSAAAIAGIITSTATNPIWVVKTRLQLESQLREAQNQAARQAAVGQVRTSSPTQHATPSAAGRTPDVPQRCLSTATLPRARFFQAQPPPQHPSTNALRMTLDIFRNEGIRGFYKGLSASYLGVSESTIQWVLYERLKHWQRRDEQLTWFQTVSSAGTAKMVATIITYPHEVIRTRLRQQPENGIRKYTNLVQTFRLVLREEGAASFYGGLSAHLMRVIPNAVVTFSIYEFVLMLGSSM</sequence>
<feature type="compositionally biased region" description="Low complexity" evidence="11">
    <location>
        <begin position="183"/>
        <end position="193"/>
    </location>
</feature>
<dbReference type="PROSITE" id="PS50920">
    <property type="entry name" value="SOLCAR"/>
    <property type="match status" value="3"/>
</dbReference>
<protein>
    <submittedName>
        <fullName evidence="12">Mitochondrial carrier</fullName>
    </submittedName>
</protein>
<feature type="region of interest" description="Disordered" evidence="11">
    <location>
        <begin position="183"/>
        <end position="213"/>
    </location>
</feature>
<dbReference type="RefSeq" id="XP_017992016.1">
    <property type="nucleotide sequence ID" value="XM_018138419.1"/>
</dbReference>
<evidence type="ECO:0000256" key="3">
    <source>
        <dbReference type="ARBA" id="ARBA00022692"/>
    </source>
</evidence>
<dbReference type="InterPro" id="IPR023395">
    <property type="entry name" value="MCP_dom_sf"/>
</dbReference>
<comment type="similarity">
    <text evidence="10">Belongs to the mitochondrial carrier (TC 2.A.29) family.</text>
</comment>
<dbReference type="GO" id="GO:1990519">
    <property type="term" value="P:pyrimidine nucleotide import into mitochondrion"/>
    <property type="evidence" value="ECO:0007669"/>
    <property type="project" value="TreeGrafter"/>
</dbReference>
<accession>A0A0M8MU51</accession>
<evidence type="ECO:0000256" key="4">
    <source>
        <dbReference type="ARBA" id="ARBA00022737"/>
    </source>
</evidence>
<dbReference type="SUPFAM" id="SSF103506">
    <property type="entry name" value="Mitochondrial carrier"/>
    <property type="match status" value="1"/>
</dbReference>
<comment type="caution">
    <text evidence="12">The sequence shown here is derived from an EMBL/GenBank/DDBJ whole genome shotgun (WGS) entry which is preliminary data.</text>
</comment>
<dbReference type="EMBL" id="LGAV01000004">
    <property type="protein sequence ID" value="KOS14384.1"/>
    <property type="molecule type" value="Genomic_DNA"/>
</dbReference>
<evidence type="ECO:0000256" key="2">
    <source>
        <dbReference type="ARBA" id="ARBA00022448"/>
    </source>
</evidence>
<dbReference type="PANTHER" id="PTHR45829">
    <property type="entry name" value="MITOCHONDRIAL CARRIER PROTEIN RIM2"/>
    <property type="match status" value="1"/>
</dbReference>
<dbReference type="PANTHER" id="PTHR45829:SF4">
    <property type="entry name" value="MITOCHONDRIAL CARRIER PROTEIN RIM2"/>
    <property type="match status" value="1"/>
</dbReference>
<evidence type="ECO:0000256" key="6">
    <source>
        <dbReference type="ARBA" id="ARBA00022989"/>
    </source>
</evidence>